<evidence type="ECO:0000259" key="1">
    <source>
        <dbReference type="Pfam" id="PF01402"/>
    </source>
</evidence>
<accession>A0A3N6RB72</accession>
<keyword evidence="3" id="KW-1185">Reference proteome</keyword>
<dbReference type="InterPro" id="IPR002145">
    <property type="entry name" value="CopG"/>
</dbReference>
<evidence type="ECO:0000313" key="3">
    <source>
        <dbReference type="Proteomes" id="UP000269154"/>
    </source>
</evidence>
<dbReference type="SUPFAM" id="SSF47598">
    <property type="entry name" value="Ribbon-helix-helix"/>
    <property type="match status" value="1"/>
</dbReference>
<organism evidence="2 3">
    <name type="scientific">Okeania hirsuta</name>
    <dbReference type="NCBI Taxonomy" id="1458930"/>
    <lineage>
        <taxon>Bacteria</taxon>
        <taxon>Bacillati</taxon>
        <taxon>Cyanobacteriota</taxon>
        <taxon>Cyanophyceae</taxon>
        <taxon>Oscillatoriophycideae</taxon>
        <taxon>Oscillatoriales</taxon>
        <taxon>Microcoleaceae</taxon>
        <taxon>Okeania</taxon>
    </lineage>
</organism>
<dbReference type="EMBL" id="RCBY01000143">
    <property type="protein sequence ID" value="RQH33490.1"/>
    <property type="molecule type" value="Genomic_DNA"/>
</dbReference>
<name>A0A3N6RB72_9CYAN</name>
<dbReference type="Pfam" id="PF01402">
    <property type="entry name" value="RHH_1"/>
    <property type="match status" value="1"/>
</dbReference>
<dbReference type="Proteomes" id="UP000269154">
    <property type="component" value="Unassembled WGS sequence"/>
</dbReference>
<dbReference type="OrthoDB" id="516757at2"/>
<dbReference type="GO" id="GO:0006355">
    <property type="term" value="P:regulation of DNA-templated transcription"/>
    <property type="evidence" value="ECO:0007669"/>
    <property type="project" value="InterPro"/>
</dbReference>
<dbReference type="AlphaFoldDB" id="A0A3N6RB72"/>
<feature type="domain" description="Ribbon-helix-helix protein CopG" evidence="1">
    <location>
        <begin position="13"/>
        <end position="47"/>
    </location>
</feature>
<proteinExistence type="predicted"/>
<dbReference type="InterPro" id="IPR010985">
    <property type="entry name" value="Ribbon_hlx_hlx"/>
</dbReference>
<gene>
    <name evidence="2" type="ORF">D5R40_21525</name>
</gene>
<evidence type="ECO:0000313" key="2">
    <source>
        <dbReference type="EMBL" id="RQH33490.1"/>
    </source>
</evidence>
<comment type="caution">
    <text evidence="2">The sequence shown here is derived from an EMBL/GenBank/DDBJ whole genome shotgun (WGS) entry which is preliminary data.</text>
</comment>
<protein>
    <submittedName>
        <fullName evidence="2">CopG family transcriptional regulator</fullName>
    </submittedName>
</protein>
<dbReference type="RefSeq" id="WP_124142920.1">
    <property type="nucleotide sequence ID" value="NZ_CAWOKI010000168.1"/>
</dbReference>
<sequence length="75" mass="8386">MARHPNYDEKKTSLEISLTPKAKTRLGQMAKALGLSRSELIEQWVRQESSPGGNAKLLGKFLNNFKSCNVNILNI</sequence>
<reference evidence="2 3" key="1">
    <citation type="journal article" date="2018" name="ACS Chem. Biol.">
        <title>Ketoreductase domain dysfunction expands chemodiversity: malyngamide biosynthesis in the cyanobacterium Okeania hirsuta.</title>
        <authorList>
            <person name="Moss N.A."/>
            <person name="Leao T."/>
            <person name="Rankin M."/>
            <person name="McCullough T.M."/>
            <person name="Qu P."/>
            <person name="Korobeynikov A."/>
            <person name="Smith J.L."/>
            <person name="Gerwick L."/>
            <person name="Gerwick W.H."/>
        </authorList>
    </citation>
    <scope>NUCLEOTIDE SEQUENCE [LARGE SCALE GENOMIC DNA]</scope>
    <source>
        <strain evidence="2 3">PAB10Feb10-1</strain>
    </source>
</reference>
<dbReference type="CDD" id="cd21631">
    <property type="entry name" value="RHH_CopG_NikR-like"/>
    <property type="match status" value="1"/>
</dbReference>